<dbReference type="Pfam" id="PF22960">
    <property type="entry name" value="WHD_UBR1"/>
    <property type="match status" value="1"/>
</dbReference>
<dbReference type="InterPro" id="IPR055194">
    <property type="entry name" value="UBR1-like_WH"/>
</dbReference>
<keyword evidence="14" id="KW-1185">Reference proteome</keyword>
<dbReference type="CDD" id="cd19672">
    <property type="entry name" value="UBR-box_UBR1_like"/>
    <property type="match status" value="1"/>
</dbReference>
<name>A0A7M7JC90_VARDE</name>
<feature type="region of interest" description="Disordered" evidence="11">
    <location>
        <begin position="1228"/>
        <end position="1269"/>
    </location>
</feature>
<dbReference type="UniPathway" id="UPA00143"/>
<sequence length="1775" mass="199294">MVNPDESIDGRVAGGGLREDWEAWSKKFEDGQLTNSDFRSYWAQHVPRLFAIGPQDSCLNPRFNEQEINYTFFHSLEKFITNSLDPEQVIKQLKQKESPASFCGHVFKSGEPTYSCRDCGVDPTCVLCATCFKGSEHKQHKYKMNMSRGGGYCDCGDREAWKRSPSCDTHDKEAADREKEDIVPHDMQARLRLVTESVLTYGYQLLTWNKHTQLPTDLEVALPGGQRKDLYVTMLYNDETHTYEQVITSLSRAIEANEREAVEFATTVDREGRAMIKIDGFQECTQVKHAVERTTSRHGGKPLKTIVMTTPLVSHQIFVSRLVQWMDTFIKQLRGFARILGNVLITVPTSPIDIYPLVRCVMRHDTQLWKSARQLWHQLIINGILMDPEWKLAFAKMYARDYPDLMKDFIADDHDHSFSVMSLTVQVFSVVSVAHSLIAEDGALATLMRTFLSECSPHKSASTGKLAFDRNHSNTNFRSFRRAQFILFDLKYLLYVQPTPPWSEELRKSFSNGLETVLQLLSMMHCMDAVTRQVGQHVEFEAEWETGINIQLKLSTIVSMLLEWCENDRDMLIRAVRRTLCHLIQSDKSCCNSEVVYVQRSIACHPGEVTCIDYDVTTQPISVHLALSRFLSGLLLATHKYSLDYSSHQFEVENKPSLIQIMEQPLRLQVMVAQFRASMWRRNGYSLLNQVFFYTNFRLRTETFDRDIALLQYCAARLEPNELLIHFLNRFDLLQWFSNLDYSLTNLEGTPDTSATLCDDFLTLILYLIAERHLPGVGQVNETERVKQEIIQLLCIEPFPHSQLVKQVPARYDDSAMEIILEKVLREVAVFKRTATVGSVGKYELKPEYYKFFNPFFYHYSREEQSKAEESQLKRRKAAGEPGFCPPPVLPNFTKEFKPILNILDCNTFGHIVNTILHRCATGSTVFTDAQMERVLHLVIIGLEEVARGTLPATFSTRMSSLKDNFERAYPKLEENSAVKALMAYVIKRLNTPISGDCCDSTMAEAESSVSSSSRTKRGRNAEAAAARRAKILAQMCAQQSHFVKEYAHMFELAETADEVKEDVPKFICILCREEEVVSSQAKQSLVVSAFVQKSAVLQKCARDNPAESVIFSAPLAMGLPPSDLRGGAHMSTCGHVMHWDCWEAFYHLVQTKERRRPVRYGRHVSFDVSQGEFLCPLCECLSNSVIPIVPCQKDETKIDPIAEQTLSEWLDSVRSIADSATPMGIDVGCEEPSSLPVSPRRLDGNPAENPAQEAVDENQERAPTASSAEQALRNKLWVPPGGVRTDQSSIQLPPKAESMLQRFVSTTSQVVLGDEEDAFLAVTWTLAYTIQATEWCIRSEDKALLADISSRKLYCLENMIKATQVASVLGIIKSSNVASDALQALRCILLPQTEVDSCILEIDPFGLLCMLHSSLHKVTNSDAFTLNKNLLSLVMTMHIVQIVISLYLQKDKQADEATTSTSSTGTNSTTSTNIEMGDFPATSAGAPALTGSFDADRINEFAGEVLLAAGLSANHRFPPAIRVIEALVPFLRATAILQYFVSPRDCDGRMRNNKLNDPVSLTQFIGISVGHIEAMLRCRPLRELALSWARQPKVLHLATSHWKPIYPLKVNSLIQLPNDYSELINYVALLTCPSSEGEINILGDEVRAPTMCLVCGAVLCSQSYCCQTMWGNQRVGACVAHAAKCASGVGVFLKIKDCRVMLLVGDSKGAFSSPPYVDEYGETDPGLLRGNPLTLCNSAYTQLNQLWLSHSVPEQVAHALEASTSLSSTNWALM</sequence>
<evidence type="ECO:0000256" key="9">
    <source>
        <dbReference type="PROSITE-ProRule" id="PRU00508"/>
    </source>
</evidence>
<evidence type="ECO:0000256" key="3">
    <source>
        <dbReference type="ARBA" id="ARBA00022679"/>
    </source>
</evidence>
<dbReference type="Gene3D" id="2.10.110.30">
    <property type="match status" value="1"/>
</dbReference>
<comment type="catalytic activity">
    <reaction evidence="1 10">
        <text>S-ubiquitinyl-[E2 ubiquitin-conjugating enzyme]-L-cysteine + [acceptor protein]-L-lysine = [E2 ubiquitin-conjugating enzyme]-L-cysteine + N(6)-ubiquitinyl-[acceptor protein]-L-lysine.</text>
        <dbReference type="EC" id="2.3.2.27"/>
    </reaction>
</comment>
<dbReference type="InterPro" id="IPR003769">
    <property type="entry name" value="ClpS_core"/>
</dbReference>
<evidence type="ECO:0000256" key="5">
    <source>
        <dbReference type="ARBA" id="ARBA00022771"/>
    </source>
</evidence>
<organism evidence="13 14">
    <name type="scientific">Varroa destructor</name>
    <name type="common">Honeybee mite</name>
    <dbReference type="NCBI Taxonomy" id="109461"/>
    <lineage>
        <taxon>Eukaryota</taxon>
        <taxon>Metazoa</taxon>
        <taxon>Ecdysozoa</taxon>
        <taxon>Arthropoda</taxon>
        <taxon>Chelicerata</taxon>
        <taxon>Arachnida</taxon>
        <taxon>Acari</taxon>
        <taxon>Parasitiformes</taxon>
        <taxon>Mesostigmata</taxon>
        <taxon>Gamasina</taxon>
        <taxon>Dermanyssoidea</taxon>
        <taxon>Varroidae</taxon>
        <taxon>Varroa</taxon>
    </lineage>
</organism>
<dbReference type="EC" id="2.3.2.27" evidence="10"/>
<dbReference type="GO" id="GO:0071596">
    <property type="term" value="P:ubiquitin-dependent protein catabolic process via the N-end rule pathway"/>
    <property type="evidence" value="ECO:0007669"/>
    <property type="project" value="UniProtKB-UniRule"/>
</dbReference>
<proteinExistence type="inferred from homology"/>
<keyword evidence="6 10" id="KW-0833">Ubl conjugation pathway</keyword>
<dbReference type="Gene3D" id="3.30.1390.10">
    <property type="match status" value="1"/>
</dbReference>
<evidence type="ECO:0000256" key="8">
    <source>
        <dbReference type="ARBA" id="ARBA00046341"/>
    </source>
</evidence>
<evidence type="ECO:0000256" key="4">
    <source>
        <dbReference type="ARBA" id="ARBA00022723"/>
    </source>
</evidence>
<keyword evidence="5 10" id="KW-0863">Zinc-finger</keyword>
<feature type="zinc finger region" description="UBR-type" evidence="9">
    <location>
        <begin position="101"/>
        <end position="172"/>
    </location>
</feature>
<dbReference type="RefSeq" id="XP_022649942.1">
    <property type="nucleotide sequence ID" value="XM_022794207.1"/>
</dbReference>
<feature type="compositionally biased region" description="Low complexity" evidence="11">
    <location>
        <begin position="1459"/>
        <end position="1474"/>
    </location>
</feature>
<feature type="domain" description="UBR-type" evidence="12">
    <location>
        <begin position="101"/>
        <end position="172"/>
    </location>
</feature>
<dbReference type="Pfam" id="PF02207">
    <property type="entry name" value="zf-UBR"/>
    <property type="match status" value="1"/>
</dbReference>
<dbReference type="InterPro" id="IPR042065">
    <property type="entry name" value="E3_ELL-like"/>
</dbReference>
<dbReference type="InterPro" id="IPR036390">
    <property type="entry name" value="WH_DNA-bd_sf"/>
</dbReference>
<evidence type="ECO:0000256" key="10">
    <source>
        <dbReference type="RuleBase" id="RU366018"/>
    </source>
</evidence>
<protein>
    <recommendedName>
        <fullName evidence="10">E3 ubiquitin-protein ligase</fullName>
        <ecNumber evidence="10">2.3.2.27</ecNumber>
    </recommendedName>
</protein>
<comment type="function">
    <text evidence="10">Ubiquitin ligase protein which is a component of the N-end rule pathway. Recognizes and binds to proteins bearing specific N-terminal residues that are destabilizing according to the N-end rule, leading to their ubiquitination and subsequent degradation.</text>
</comment>
<evidence type="ECO:0000256" key="7">
    <source>
        <dbReference type="ARBA" id="ARBA00022833"/>
    </source>
</evidence>
<dbReference type="InterPro" id="IPR039164">
    <property type="entry name" value="UBR1-like"/>
</dbReference>
<feature type="region of interest" description="Disordered" evidence="11">
    <location>
        <begin position="1457"/>
        <end position="1478"/>
    </location>
</feature>
<dbReference type="InterPro" id="IPR014719">
    <property type="entry name" value="Ribosomal_bL12_C/ClpS-like"/>
</dbReference>
<evidence type="ECO:0000256" key="11">
    <source>
        <dbReference type="SAM" id="MobiDB-lite"/>
    </source>
</evidence>
<keyword evidence="3 10" id="KW-0808">Transferase</keyword>
<reference evidence="13" key="1">
    <citation type="submission" date="2021-01" db="UniProtKB">
        <authorList>
            <consortium name="EnsemblMetazoa"/>
        </authorList>
    </citation>
    <scope>IDENTIFICATION</scope>
</reference>
<evidence type="ECO:0000256" key="1">
    <source>
        <dbReference type="ARBA" id="ARBA00000900"/>
    </source>
</evidence>
<evidence type="ECO:0000256" key="6">
    <source>
        <dbReference type="ARBA" id="ARBA00022786"/>
    </source>
</evidence>
<dbReference type="Gene3D" id="1.10.10.2670">
    <property type="entry name" value="E3 ubiquitin-protein ligase"/>
    <property type="match status" value="1"/>
</dbReference>
<dbReference type="Proteomes" id="UP000594260">
    <property type="component" value="Unplaced"/>
</dbReference>
<dbReference type="PROSITE" id="PS51157">
    <property type="entry name" value="ZF_UBR"/>
    <property type="match status" value="1"/>
</dbReference>
<dbReference type="PANTHER" id="PTHR21497">
    <property type="entry name" value="UBIQUITIN LIGASE E3 ALPHA-RELATED"/>
    <property type="match status" value="1"/>
</dbReference>
<dbReference type="Pfam" id="PF02617">
    <property type="entry name" value="ClpS"/>
    <property type="match status" value="1"/>
</dbReference>
<keyword evidence="7 10" id="KW-0862">Zinc</keyword>
<dbReference type="EnsemblMetazoa" id="XM_022794207">
    <property type="protein sequence ID" value="XP_022649942"/>
    <property type="gene ID" value="LOC111245615"/>
</dbReference>
<evidence type="ECO:0000313" key="13">
    <source>
        <dbReference type="EnsemblMetazoa" id="XP_022649942"/>
    </source>
</evidence>
<dbReference type="GO" id="GO:0005737">
    <property type="term" value="C:cytoplasm"/>
    <property type="evidence" value="ECO:0007669"/>
    <property type="project" value="TreeGrafter"/>
</dbReference>
<comment type="pathway">
    <text evidence="2 10">Protein modification; protein ubiquitination.</text>
</comment>
<dbReference type="PANTHER" id="PTHR21497:SF24">
    <property type="entry name" value="E3 UBIQUITIN-PROTEIN LIGASE UBR1"/>
    <property type="match status" value="1"/>
</dbReference>
<dbReference type="GO" id="GO:0008270">
    <property type="term" value="F:zinc ion binding"/>
    <property type="evidence" value="ECO:0007669"/>
    <property type="project" value="UniProtKB-UniRule"/>
</dbReference>
<dbReference type="SMART" id="SM00396">
    <property type="entry name" value="ZnF_UBR1"/>
    <property type="match status" value="1"/>
</dbReference>
<dbReference type="GO" id="GO:0016567">
    <property type="term" value="P:protein ubiquitination"/>
    <property type="evidence" value="ECO:0007669"/>
    <property type="project" value="UniProtKB-UniRule"/>
</dbReference>
<dbReference type="GeneID" id="111245615"/>
<dbReference type="SUPFAM" id="SSF54736">
    <property type="entry name" value="ClpS-like"/>
    <property type="match status" value="1"/>
</dbReference>
<dbReference type="SUPFAM" id="SSF46785">
    <property type="entry name" value="Winged helix' DNA-binding domain"/>
    <property type="match status" value="1"/>
</dbReference>
<dbReference type="InterPro" id="IPR003126">
    <property type="entry name" value="Znf_UBR"/>
</dbReference>
<dbReference type="FunFam" id="2.10.110.30:FF:000001">
    <property type="entry name" value="E3 ubiquitin-protein ligase UBR2 isoform 1"/>
    <property type="match status" value="1"/>
</dbReference>
<dbReference type="GO" id="GO:0061630">
    <property type="term" value="F:ubiquitin protein ligase activity"/>
    <property type="evidence" value="ECO:0007669"/>
    <property type="project" value="UniProtKB-UniRule"/>
</dbReference>
<comment type="similarity">
    <text evidence="8 10">Belongs to the E3 ubiquitin-protein ligase UBR1-like family.</text>
</comment>
<dbReference type="Pfam" id="PF18995">
    <property type="entry name" value="PRT6_C"/>
    <property type="match status" value="1"/>
</dbReference>
<evidence type="ECO:0000256" key="2">
    <source>
        <dbReference type="ARBA" id="ARBA00004906"/>
    </source>
</evidence>
<accession>A0A7M7JC90</accession>
<dbReference type="GO" id="GO:0000151">
    <property type="term" value="C:ubiquitin ligase complex"/>
    <property type="evidence" value="ECO:0007669"/>
    <property type="project" value="TreeGrafter"/>
</dbReference>
<keyword evidence="4 10" id="KW-0479">Metal-binding</keyword>
<evidence type="ECO:0000259" key="12">
    <source>
        <dbReference type="PROSITE" id="PS51157"/>
    </source>
</evidence>
<dbReference type="InterPro" id="IPR044046">
    <property type="entry name" value="E3_ligase_UBR-like_C"/>
</dbReference>
<dbReference type="CTD" id="197131"/>
<evidence type="ECO:0000313" key="14">
    <source>
        <dbReference type="Proteomes" id="UP000594260"/>
    </source>
</evidence>